<organism evidence="2">
    <name type="scientific">Rhizobium meliloti</name>
    <name type="common">Ensifer meliloti</name>
    <name type="synonym">Sinorhizobium meliloti</name>
    <dbReference type="NCBI Taxonomy" id="382"/>
    <lineage>
        <taxon>Bacteria</taxon>
        <taxon>Pseudomonadati</taxon>
        <taxon>Pseudomonadota</taxon>
        <taxon>Alphaproteobacteria</taxon>
        <taxon>Hyphomicrobiales</taxon>
        <taxon>Rhizobiaceae</taxon>
        <taxon>Sinorhizobium/Ensifer group</taxon>
        <taxon>Sinorhizobium</taxon>
    </lineage>
</organism>
<dbReference type="PANTHER" id="PTHR12110:SF21">
    <property type="entry name" value="XYLOSE ISOMERASE-LIKE TIM BARREL DOMAIN-CONTAINING PROTEIN"/>
    <property type="match status" value="1"/>
</dbReference>
<name>A0A6A8A2T9_RHIML</name>
<proteinExistence type="predicted"/>
<sequence length="319" mass="34841">MKLGFVSDSVGGMTFDGLLDSAARLGVSGVEVNTGGWSTAPHFDLKTMKASADARRAFTRALETRGLEIIALNANGNPLHPTQPEQGECLRDTIRIAGEMGIKTVCTMSGLPAGRKGDLMPNWVVSSWPPETQEILRYQWEEKLLPFWTETVALAEENGVERIALELHGNQCVYNVPSLLKLRAAVGPIVGANLDPSHLFWMGADPLIAAEALGEAVYHVHAKDTMLNAPVQATTSLLENGSLMDIPARSWSYVTLGFGHGEEWWRQFCYRLKMAGYDGWLSIEHEDVLLNSLEGLEKSVALLKGVMPVAPSDFKPQAI</sequence>
<gene>
    <name evidence="2" type="ORF">GHK45_30975</name>
</gene>
<dbReference type="InterPro" id="IPR013022">
    <property type="entry name" value="Xyl_isomerase-like_TIM-brl"/>
</dbReference>
<evidence type="ECO:0000313" key="2">
    <source>
        <dbReference type="EMBL" id="MQW08012.1"/>
    </source>
</evidence>
<dbReference type="Pfam" id="PF01261">
    <property type="entry name" value="AP_endonuc_2"/>
    <property type="match status" value="1"/>
</dbReference>
<accession>A0A6A8A2T9</accession>
<evidence type="ECO:0000259" key="1">
    <source>
        <dbReference type="Pfam" id="PF01261"/>
    </source>
</evidence>
<reference evidence="2" key="1">
    <citation type="journal article" date="2013" name="Genome Biol.">
        <title>Comparative genomics of the core and accessory genomes of 48 Sinorhizobium strains comprising five genospecies.</title>
        <authorList>
            <person name="Sugawara M."/>
            <person name="Epstein B."/>
            <person name="Badgley B.D."/>
            <person name="Unno T."/>
            <person name="Xu L."/>
            <person name="Reese J."/>
            <person name="Gyaneshwar P."/>
            <person name="Denny R."/>
            <person name="Mudge J."/>
            <person name="Bharti A.K."/>
            <person name="Farmer A.D."/>
            <person name="May G.D."/>
            <person name="Woodward J.E."/>
            <person name="Medigue C."/>
            <person name="Vallenet D."/>
            <person name="Lajus A."/>
            <person name="Rouy Z."/>
            <person name="Martinez-Vaz B."/>
            <person name="Tiffin P."/>
            <person name="Young N.D."/>
            <person name="Sadowsky M.J."/>
        </authorList>
    </citation>
    <scope>NUCLEOTIDE SEQUENCE</scope>
    <source>
        <strain evidence="2">M30</strain>
    </source>
</reference>
<feature type="domain" description="Xylose isomerase-like TIM barrel" evidence="1">
    <location>
        <begin position="20"/>
        <end position="304"/>
    </location>
</feature>
<dbReference type="SUPFAM" id="SSF51658">
    <property type="entry name" value="Xylose isomerase-like"/>
    <property type="match status" value="1"/>
</dbReference>
<dbReference type="AlphaFoldDB" id="A0A6A8A2T9"/>
<dbReference type="EMBL" id="WISP01000198">
    <property type="protein sequence ID" value="MQW08012.1"/>
    <property type="molecule type" value="Genomic_DNA"/>
</dbReference>
<dbReference type="InterPro" id="IPR036237">
    <property type="entry name" value="Xyl_isomerase-like_sf"/>
</dbReference>
<protein>
    <submittedName>
        <fullName evidence="2">TIM barrel protein</fullName>
    </submittedName>
</protein>
<dbReference type="RefSeq" id="WP_153318912.1">
    <property type="nucleotide sequence ID" value="NZ_WISP01000198.1"/>
</dbReference>
<comment type="caution">
    <text evidence="2">The sequence shown here is derived from an EMBL/GenBank/DDBJ whole genome shotgun (WGS) entry which is preliminary data.</text>
</comment>
<dbReference type="Gene3D" id="3.20.20.150">
    <property type="entry name" value="Divalent-metal-dependent TIM barrel enzymes"/>
    <property type="match status" value="1"/>
</dbReference>
<dbReference type="PANTHER" id="PTHR12110">
    <property type="entry name" value="HYDROXYPYRUVATE ISOMERASE"/>
    <property type="match status" value="1"/>
</dbReference>
<dbReference type="InterPro" id="IPR050312">
    <property type="entry name" value="IolE/XylAMocC-like"/>
</dbReference>